<feature type="transmembrane region" description="Helical" evidence="6">
    <location>
        <begin position="441"/>
        <end position="461"/>
    </location>
</feature>
<evidence type="ECO:0000256" key="1">
    <source>
        <dbReference type="ARBA" id="ARBA00004141"/>
    </source>
</evidence>
<organism evidence="8 9">
    <name type="scientific">Triparma columacea</name>
    <dbReference type="NCBI Taxonomy" id="722753"/>
    <lineage>
        <taxon>Eukaryota</taxon>
        <taxon>Sar</taxon>
        <taxon>Stramenopiles</taxon>
        <taxon>Ochrophyta</taxon>
        <taxon>Bolidophyceae</taxon>
        <taxon>Parmales</taxon>
        <taxon>Triparmaceae</taxon>
        <taxon>Triparma</taxon>
    </lineage>
</organism>
<dbReference type="Proteomes" id="UP001165065">
    <property type="component" value="Unassembled WGS sequence"/>
</dbReference>
<comment type="subcellular location">
    <subcellularLocation>
        <location evidence="1">Membrane</location>
        <topology evidence="1">Multi-pass membrane protein</topology>
    </subcellularLocation>
</comment>
<comment type="caution">
    <text evidence="8">The sequence shown here is derived from an EMBL/GenBank/DDBJ whole genome shotgun (WGS) entry which is preliminary data.</text>
</comment>
<evidence type="ECO:0000313" key="8">
    <source>
        <dbReference type="EMBL" id="GMI41826.1"/>
    </source>
</evidence>
<dbReference type="InterPro" id="IPR013057">
    <property type="entry name" value="AA_transpt_TM"/>
</dbReference>
<dbReference type="Pfam" id="PF01490">
    <property type="entry name" value="Aa_trans"/>
    <property type="match status" value="1"/>
</dbReference>
<feature type="transmembrane region" description="Helical" evidence="6">
    <location>
        <begin position="102"/>
        <end position="126"/>
    </location>
</feature>
<protein>
    <recommendedName>
        <fullName evidence="7">Amino acid transporter transmembrane domain-containing protein</fullName>
    </recommendedName>
</protein>
<evidence type="ECO:0000259" key="7">
    <source>
        <dbReference type="Pfam" id="PF01490"/>
    </source>
</evidence>
<evidence type="ECO:0000256" key="4">
    <source>
        <dbReference type="ARBA" id="ARBA00023136"/>
    </source>
</evidence>
<feature type="transmembrane region" description="Helical" evidence="6">
    <location>
        <begin position="172"/>
        <end position="191"/>
    </location>
</feature>
<evidence type="ECO:0000313" key="9">
    <source>
        <dbReference type="Proteomes" id="UP001165065"/>
    </source>
</evidence>
<dbReference type="EMBL" id="BRYA01000158">
    <property type="protein sequence ID" value="GMI41826.1"/>
    <property type="molecule type" value="Genomic_DNA"/>
</dbReference>
<proteinExistence type="predicted"/>
<reference evidence="9" key="1">
    <citation type="journal article" date="2023" name="Commun. Biol.">
        <title>Genome analysis of Parmales, the sister group of diatoms, reveals the evolutionary specialization of diatoms from phago-mixotrophs to photoautotrophs.</title>
        <authorList>
            <person name="Ban H."/>
            <person name="Sato S."/>
            <person name="Yoshikawa S."/>
            <person name="Yamada K."/>
            <person name="Nakamura Y."/>
            <person name="Ichinomiya M."/>
            <person name="Sato N."/>
            <person name="Blanc-Mathieu R."/>
            <person name="Endo H."/>
            <person name="Kuwata A."/>
            <person name="Ogata H."/>
        </authorList>
    </citation>
    <scope>NUCLEOTIDE SEQUENCE [LARGE SCALE GENOMIC DNA]</scope>
</reference>
<evidence type="ECO:0000256" key="5">
    <source>
        <dbReference type="SAM" id="MobiDB-lite"/>
    </source>
</evidence>
<feature type="transmembrane region" description="Helical" evidence="6">
    <location>
        <begin position="59"/>
        <end position="81"/>
    </location>
</feature>
<evidence type="ECO:0000256" key="6">
    <source>
        <dbReference type="SAM" id="Phobius"/>
    </source>
</evidence>
<feature type="transmembrane region" description="Helical" evidence="6">
    <location>
        <begin position="33"/>
        <end position="53"/>
    </location>
</feature>
<feature type="transmembrane region" description="Helical" evidence="6">
    <location>
        <begin position="467"/>
        <end position="488"/>
    </location>
</feature>
<evidence type="ECO:0000256" key="2">
    <source>
        <dbReference type="ARBA" id="ARBA00022692"/>
    </source>
</evidence>
<feature type="region of interest" description="Disordered" evidence="5">
    <location>
        <begin position="496"/>
        <end position="568"/>
    </location>
</feature>
<feature type="transmembrane region" description="Helical" evidence="6">
    <location>
        <begin position="575"/>
        <end position="596"/>
    </location>
</feature>
<feature type="domain" description="Amino acid transporter transmembrane" evidence="7">
    <location>
        <begin position="26"/>
        <end position="490"/>
    </location>
</feature>
<feature type="transmembrane region" description="Helical" evidence="6">
    <location>
        <begin position="321"/>
        <end position="340"/>
    </location>
</feature>
<evidence type="ECO:0000256" key="3">
    <source>
        <dbReference type="ARBA" id="ARBA00022989"/>
    </source>
</evidence>
<dbReference type="GO" id="GO:0016020">
    <property type="term" value="C:membrane"/>
    <property type="evidence" value="ECO:0007669"/>
    <property type="project" value="UniProtKB-SubCell"/>
</dbReference>
<dbReference type="PANTHER" id="PTHR22950:SF652">
    <property type="entry name" value="TRANSMEMBRANE AMINO ACID TRANSPORTER FAMILY PROTEIN"/>
    <property type="match status" value="1"/>
</dbReference>
<dbReference type="OrthoDB" id="438545at2759"/>
<sequence>MRSATSSTSSTRSQSILSPAFNSPLRTGSITSAVFNLVTTMIGGGVLSLPYAFSQSGLVTGLALCCAVGAVADFTVYSLVECSRRSHASSFEGVALTSLGKLGYYVTLTCVILTTFLAVVGYAVLLRDLVSPLWARFIPDVAVSDNILMCILAGSVTPLMFLRSLTALKPMGVVGCCTIFTLAACIFYRVATCGSQPPVNLDEDDDYVIPTPPPTVQSYFTYVEMFGTWSGVLDSLPIFICTFVCHFNVLPVHDELTSPTRRRLRRLIHTTFGVTVAFYGFVGGAGMGVGRCGYYPKEEEKSKQVKGNVLLNFPSTDNLMSLGRACLACTITLAFPLLVIPCRDMIVRIIQEVKTGVNGGQEGGNKGEIGKGRIGRHYDFEGILGDEDTLDMEEPLIQQAAGERSTDELGRERLDSSKSFDSQALLSTSDQDFKRFGLRKVLVTLLVFWGGLLGATCVDNIEVVWDVLGSSISILVAFLIPCACYLVVSRGKELDKVGSRGEGTNNEEEEEEGGNYAGGNYVDGSEDGYDSTPQISNLTPGRETTTEGSSVATSAKEKKRKEREKVETRRRIAKGILGSFAVLMVVCTGNAVMHLVNHNS</sequence>
<name>A0A9W7LAF8_9STRA</name>
<dbReference type="PANTHER" id="PTHR22950">
    <property type="entry name" value="AMINO ACID TRANSPORTER"/>
    <property type="match status" value="1"/>
</dbReference>
<dbReference type="AlphaFoldDB" id="A0A9W7LAF8"/>
<dbReference type="GO" id="GO:0015179">
    <property type="term" value="F:L-amino acid transmembrane transporter activity"/>
    <property type="evidence" value="ECO:0007669"/>
    <property type="project" value="TreeGrafter"/>
</dbReference>
<keyword evidence="2 6" id="KW-0812">Transmembrane</keyword>
<keyword evidence="3 6" id="KW-1133">Transmembrane helix</keyword>
<gene>
    <name evidence="8" type="ORF">TrCOL_g3713</name>
</gene>
<keyword evidence="4 6" id="KW-0472">Membrane</keyword>
<feature type="transmembrane region" description="Helical" evidence="6">
    <location>
        <begin position="146"/>
        <end position="165"/>
    </location>
</feature>
<accession>A0A9W7LAF8</accession>
<feature type="transmembrane region" description="Helical" evidence="6">
    <location>
        <begin position="226"/>
        <end position="247"/>
    </location>
</feature>
<keyword evidence="9" id="KW-1185">Reference proteome</keyword>
<feature type="transmembrane region" description="Helical" evidence="6">
    <location>
        <begin position="267"/>
        <end position="289"/>
    </location>
</feature>
<feature type="compositionally biased region" description="Polar residues" evidence="5">
    <location>
        <begin position="531"/>
        <end position="553"/>
    </location>
</feature>